<dbReference type="CDD" id="cd04301">
    <property type="entry name" value="NAT_SF"/>
    <property type="match status" value="1"/>
</dbReference>
<evidence type="ECO:0000313" key="2">
    <source>
        <dbReference type="EMBL" id="SVC67038.1"/>
    </source>
</evidence>
<dbReference type="SUPFAM" id="SSF55729">
    <property type="entry name" value="Acyl-CoA N-acyltransferases (Nat)"/>
    <property type="match status" value="1"/>
</dbReference>
<accession>A0A382P2Q5</accession>
<dbReference type="Pfam" id="PF13527">
    <property type="entry name" value="Acetyltransf_9"/>
    <property type="match status" value="1"/>
</dbReference>
<gene>
    <name evidence="2" type="ORF">METZ01_LOCUS319892</name>
</gene>
<dbReference type="InterPro" id="IPR016181">
    <property type="entry name" value="Acyl_CoA_acyltransferase"/>
</dbReference>
<dbReference type="GO" id="GO:0034069">
    <property type="term" value="F:aminoglycoside N-acetyltransferase activity"/>
    <property type="evidence" value="ECO:0007669"/>
    <property type="project" value="TreeGrafter"/>
</dbReference>
<feature type="domain" description="N-acetyltransferase" evidence="1">
    <location>
        <begin position="3"/>
        <end position="149"/>
    </location>
</feature>
<evidence type="ECO:0000259" key="1">
    <source>
        <dbReference type="PROSITE" id="PS51186"/>
    </source>
</evidence>
<dbReference type="InterPro" id="IPR000182">
    <property type="entry name" value="GNAT_dom"/>
</dbReference>
<proteinExistence type="predicted"/>
<dbReference type="InterPro" id="IPR051554">
    <property type="entry name" value="Acetyltransferase_Eis"/>
</dbReference>
<dbReference type="PANTHER" id="PTHR37817:SF1">
    <property type="entry name" value="N-ACETYLTRANSFERASE EIS"/>
    <property type="match status" value="1"/>
</dbReference>
<protein>
    <recommendedName>
        <fullName evidence="1">N-acetyltransferase domain-containing protein</fullName>
    </recommendedName>
</protein>
<feature type="non-terminal residue" evidence="2">
    <location>
        <position position="176"/>
    </location>
</feature>
<reference evidence="2" key="1">
    <citation type="submission" date="2018-05" db="EMBL/GenBank/DDBJ databases">
        <authorList>
            <person name="Lanie J.A."/>
            <person name="Ng W.-L."/>
            <person name="Kazmierczak K.M."/>
            <person name="Andrzejewski T.M."/>
            <person name="Davidsen T.M."/>
            <person name="Wayne K.J."/>
            <person name="Tettelin H."/>
            <person name="Glass J.I."/>
            <person name="Rusch D."/>
            <person name="Podicherti R."/>
            <person name="Tsui H.-C.T."/>
            <person name="Winkler M.E."/>
        </authorList>
    </citation>
    <scope>NUCLEOTIDE SEQUENCE</scope>
</reference>
<dbReference type="Gene3D" id="3.40.630.30">
    <property type="match status" value="1"/>
</dbReference>
<dbReference type="EMBL" id="UINC01104123">
    <property type="protein sequence ID" value="SVC67038.1"/>
    <property type="molecule type" value="Genomic_DNA"/>
</dbReference>
<organism evidence="2">
    <name type="scientific">marine metagenome</name>
    <dbReference type="NCBI Taxonomy" id="408172"/>
    <lineage>
        <taxon>unclassified sequences</taxon>
        <taxon>metagenomes</taxon>
        <taxon>ecological metagenomes</taxon>
    </lineage>
</organism>
<sequence>MSFEIRPAKNNEHDSFVKAGSIAFGENPSGISQESDWGLNGRDIQRTVCAFDGTEMIGVSYVFDHQIRIPGTSVSSAGLAGVGVMPTHRRKGALSGMMRKIIDDAKERGDVLATLWASEASIYGRYGFSIGAFHDSFTLHRTYSQINSDLDPKGYVDFIGISDAKDFLPAVHDKVF</sequence>
<dbReference type="GO" id="GO:0030649">
    <property type="term" value="P:aminoglycoside antibiotic catabolic process"/>
    <property type="evidence" value="ECO:0007669"/>
    <property type="project" value="TreeGrafter"/>
</dbReference>
<name>A0A382P2Q5_9ZZZZ</name>
<dbReference type="PROSITE" id="PS51186">
    <property type="entry name" value="GNAT"/>
    <property type="match status" value="1"/>
</dbReference>
<dbReference type="PANTHER" id="PTHR37817">
    <property type="entry name" value="N-ACETYLTRANSFERASE EIS"/>
    <property type="match status" value="1"/>
</dbReference>
<dbReference type="AlphaFoldDB" id="A0A382P2Q5"/>